<evidence type="ECO:0000313" key="1">
    <source>
        <dbReference type="EMBL" id="MCH6472071.1"/>
    </source>
</evidence>
<comment type="caution">
    <text evidence="1">The sequence shown here is derived from an EMBL/GenBank/DDBJ whole genome shotgun (WGS) entry which is preliminary data.</text>
</comment>
<reference evidence="1 2" key="1">
    <citation type="submission" date="2022-03" db="EMBL/GenBank/DDBJ databases">
        <title>Sinomonas sp. isolated from a soil.</title>
        <authorList>
            <person name="Han J."/>
            <person name="Kim D.-U."/>
        </authorList>
    </citation>
    <scope>NUCLEOTIDE SEQUENCE [LARGE SCALE GENOMIC DNA]</scope>
    <source>
        <strain evidence="1 2">5-5</strain>
    </source>
</reference>
<evidence type="ECO:0000313" key="2">
    <source>
        <dbReference type="Proteomes" id="UP001202922"/>
    </source>
</evidence>
<keyword evidence="2" id="KW-1185">Reference proteome</keyword>
<dbReference type="RefSeq" id="WP_241055986.1">
    <property type="nucleotide sequence ID" value="NZ_JAKZBV010000001.1"/>
</dbReference>
<evidence type="ECO:0008006" key="3">
    <source>
        <dbReference type="Google" id="ProtNLM"/>
    </source>
</evidence>
<protein>
    <recommendedName>
        <fullName evidence="3">Histone H1</fullName>
    </recommendedName>
</protein>
<proteinExistence type="predicted"/>
<organism evidence="1 2">
    <name type="scientific">Sinomonas terrae</name>
    <dbReference type="NCBI Taxonomy" id="2908838"/>
    <lineage>
        <taxon>Bacteria</taxon>
        <taxon>Bacillati</taxon>
        <taxon>Actinomycetota</taxon>
        <taxon>Actinomycetes</taxon>
        <taxon>Micrococcales</taxon>
        <taxon>Micrococcaceae</taxon>
        <taxon>Sinomonas</taxon>
    </lineage>
</organism>
<dbReference type="EMBL" id="JAKZBV010000001">
    <property type="protein sequence ID" value="MCH6472071.1"/>
    <property type="molecule type" value="Genomic_DNA"/>
</dbReference>
<dbReference type="Proteomes" id="UP001202922">
    <property type="component" value="Unassembled WGS sequence"/>
</dbReference>
<name>A0ABS9U5U7_9MICC</name>
<accession>A0ABS9U5U7</accession>
<gene>
    <name evidence="1" type="ORF">L0M17_19215</name>
</gene>
<sequence length="107" mass="11457">MADETGTTPKKVPTGRVVSKREANRIAAAKAYVAAMKKAGQEVPESVRKLAKVDDETGTIPRKVPTSRVVTKKAANRAAAAKVYVVAMKKAGEEAPEWVREPATRPS</sequence>